<feature type="compositionally biased region" description="Basic and acidic residues" evidence="3">
    <location>
        <begin position="230"/>
        <end position="249"/>
    </location>
</feature>
<evidence type="ECO:0000256" key="2">
    <source>
        <dbReference type="SAM" id="Coils"/>
    </source>
</evidence>
<proteinExistence type="inferred from homology"/>
<comment type="caution">
    <text evidence="6">The sequence shown here is derived from an EMBL/GenBank/DDBJ whole genome shotgun (WGS) entry which is preliminary data.</text>
</comment>
<dbReference type="Gene3D" id="2.30.42.10">
    <property type="match status" value="1"/>
</dbReference>
<dbReference type="InterPro" id="IPR001478">
    <property type="entry name" value="PDZ"/>
</dbReference>
<protein>
    <submittedName>
        <fullName evidence="6">PDZ domain-containing protein</fullName>
    </submittedName>
</protein>
<feature type="domain" description="PDZ" evidence="5">
    <location>
        <begin position="52"/>
        <end position="109"/>
    </location>
</feature>
<feature type="region of interest" description="Disordered" evidence="3">
    <location>
        <begin position="220"/>
        <end position="249"/>
    </location>
</feature>
<feature type="signal peptide" evidence="4">
    <location>
        <begin position="1"/>
        <end position="26"/>
    </location>
</feature>
<comment type="similarity">
    <text evidence="1">Belongs to the peptidase S1C family.</text>
</comment>
<dbReference type="EMBL" id="VBOW01000023">
    <property type="protein sequence ID" value="TMQ59268.1"/>
    <property type="molecule type" value="Genomic_DNA"/>
</dbReference>
<feature type="coiled-coil region" evidence="2">
    <location>
        <begin position="180"/>
        <end position="207"/>
    </location>
</feature>
<evidence type="ECO:0000313" key="7">
    <source>
        <dbReference type="Proteomes" id="UP000316852"/>
    </source>
</evidence>
<dbReference type="Pfam" id="PF13180">
    <property type="entry name" value="PDZ_2"/>
    <property type="match status" value="1"/>
</dbReference>
<dbReference type="PROSITE" id="PS50106">
    <property type="entry name" value="PDZ"/>
    <property type="match status" value="1"/>
</dbReference>
<evidence type="ECO:0000256" key="3">
    <source>
        <dbReference type="SAM" id="MobiDB-lite"/>
    </source>
</evidence>
<sequence length="249" mass="27442">MKLVKWIPLGAALFAVGLGLSSVALSAPRADDEDTRSGAEKKVIRITPEGEERDSAGYLGVQVQRLTAALRRAKGIPESTEGTLVNSVEDGSPADDGGIKRGDVILEVNHEATPDPSELVRLVQDLEPGSRVPVLIWRDGMRRTVTLKVGSRPEGGDMPGPAPIPGWEGPGGGPDRGRRMQIWRRSQGDLERQLRDIQEQLSKLRDEDLARLERAIRDLRSDLQQGGVLEPRDRDRRDDRGRNDKQDEN</sequence>
<evidence type="ECO:0000259" key="5">
    <source>
        <dbReference type="PROSITE" id="PS50106"/>
    </source>
</evidence>
<accession>A0A538T6L9</accession>
<organism evidence="6 7">
    <name type="scientific">Eiseniibacteriota bacterium</name>
    <dbReference type="NCBI Taxonomy" id="2212470"/>
    <lineage>
        <taxon>Bacteria</taxon>
        <taxon>Candidatus Eiseniibacteriota</taxon>
    </lineage>
</organism>
<reference evidence="6 7" key="1">
    <citation type="journal article" date="2019" name="Nat. Microbiol.">
        <title>Mediterranean grassland soil C-N compound turnover is dependent on rainfall and depth, and is mediated by genomically divergent microorganisms.</title>
        <authorList>
            <person name="Diamond S."/>
            <person name="Andeer P.F."/>
            <person name="Li Z."/>
            <person name="Crits-Christoph A."/>
            <person name="Burstein D."/>
            <person name="Anantharaman K."/>
            <person name="Lane K.R."/>
            <person name="Thomas B.C."/>
            <person name="Pan C."/>
            <person name="Northen T.R."/>
            <person name="Banfield J.F."/>
        </authorList>
    </citation>
    <scope>NUCLEOTIDE SEQUENCE [LARGE SCALE GENOMIC DNA]</scope>
    <source>
        <strain evidence="6">WS_6</strain>
    </source>
</reference>
<dbReference type="Proteomes" id="UP000316852">
    <property type="component" value="Unassembled WGS sequence"/>
</dbReference>
<gene>
    <name evidence="6" type="ORF">E6K76_05325</name>
</gene>
<name>A0A538T6L9_UNCEI</name>
<dbReference type="SUPFAM" id="SSF50156">
    <property type="entry name" value="PDZ domain-like"/>
    <property type="match status" value="1"/>
</dbReference>
<dbReference type="AlphaFoldDB" id="A0A538T6L9"/>
<dbReference type="PANTHER" id="PTHR22939:SF129">
    <property type="entry name" value="SERINE PROTEASE HTRA2, MITOCHONDRIAL"/>
    <property type="match status" value="1"/>
</dbReference>
<evidence type="ECO:0000313" key="6">
    <source>
        <dbReference type="EMBL" id="TMQ59268.1"/>
    </source>
</evidence>
<feature type="chain" id="PRO_5021982193" evidence="4">
    <location>
        <begin position="27"/>
        <end position="249"/>
    </location>
</feature>
<dbReference type="PANTHER" id="PTHR22939">
    <property type="entry name" value="SERINE PROTEASE FAMILY S1C HTRA-RELATED"/>
    <property type="match status" value="1"/>
</dbReference>
<keyword evidence="4" id="KW-0732">Signal</keyword>
<dbReference type="InterPro" id="IPR036034">
    <property type="entry name" value="PDZ_sf"/>
</dbReference>
<evidence type="ECO:0000256" key="1">
    <source>
        <dbReference type="ARBA" id="ARBA00010541"/>
    </source>
</evidence>
<evidence type="ECO:0000256" key="4">
    <source>
        <dbReference type="SAM" id="SignalP"/>
    </source>
</evidence>
<keyword evidence="2" id="KW-0175">Coiled coil</keyword>
<dbReference type="SMART" id="SM00228">
    <property type="entry name" value="PDZ"/>
    <property type="match status" value="1"/>
</dbReference>
<feature type="region of interest" description="Disordered" evidence="3">
    <location>
        <begin position="149"/>
        <end position="179"/>
    </location>
</feature>